<dbReference type="PANTHER" id="PTHR47495">
    <property type="entry name" value="ALDEHYDE DEHYDROGENASE"/>
    <property type="match status" value="1"/>
</dbReference>
<dbReference type="EMBL" id="JBHSNS010000004">
    <property type="protein sequence ID" value="MFC5729373.1"/>
    <property type="molecule type" value="Genomic_DNA"/>
</dbReference>
<dbReference type="InterPro" id="IPR000674">
    <property type="entry name" value="Ald_Oxase/Xan_DH_a/b"/>
</dbReference>
<evidence type="ECO:0000313" key="3">
    <source>
        <dbReference type="Proteomes" id="UP001596072"/>
    </source>
</evidence>
<evidence type="ECO:0000259" key="1">
    <source>
        <dbReference type="SMART" id="SM01008"/>
    </source>
</evidence>
<gene>
    <name evidence="2" type="ORF">ACFPQB_10630</name>
</gene>
<dbReference type="InterPro" id="IPR046867">
    <property type="entry name" value="AldOxase/xan_DH_MoCoBD2"/>
</dbReference>
<dbReference type="Proteomes" id="UP001596072">
    <property type="component" value="Unassembled WGS sequence"/>
</dbReference>
<dbReference type="Pfam" id="PF02738">
    <property type="entry name" value="MoCoBD_1"/>
    <property type="match status" value="1"/>
</dbReference>
<dbReference type="PROSITE" id="PS51318">
    <property type="entry name" value="TAT"/>
    <property type="match status" value="1"/>
</dbReference>
<sequence length="740" mass="80341">MAEETRDQAGIGRRRLLTYLVAAPTLTVAARWGLGAEAAHAAIPSSPRPSELYDVGDLYKQACEPTKNLVLLEVAQDGDAWLWLHRMEVGQGITTACAMLVAEELDLPLSRVHVPMRDADPALLYNQLTGGSTAMRTVYDPIRQAAAEARARMVAAAAHQWDIAAEQLSTRDGMVVADDGRTATYASLAVAAADPGLSPTGVTPKSAAEFRVIGKPAGRIDARKMVTGQLEYTLDLNVVPDAKPCLVHRPPTIQGRPLRVRNDAEVRAMPGVIDIAVIKTGVAILAETFGQAWDAKKVLRVDWSAGTVDGLSNEDIFAKLEAATVPLAVPGGLLDTIDAEFRFAPVSHAPLETNSAIADVRRDHAEIWSGLQTPIFAQQVIAEELGLPQDAVKVHVVQSGGAFGRRLFHDGAMEAARASKAFGKPVKLMWTRVDDMRHGRMRGPSFHRVRATLAAGQVASYEHRITQTKTDFSHGLGELITAKLSAGAGNYTYAQSFFNMMVECPYNFGVVTEVLHEPEDIILNTAAWRSVYSAMVRGAEELVVDQIAARLGKDAYKFRREYLKHENVRAVLDKVALEGRWGRTMPRGHAQGIALHVEHRSSCAFLVEIDATDPRRPRVYRATIAADVGRPINPLGIEAQMISGLTDGISSTLRAGLHIRDGLPLEGSYSQSHFARQKDSPRDVKVFVMPPSREEPGGVGELPVPAAVGAIACAYARATGTWPRHFPINFEVDFDPFPTD</sequence>
<comment type="caution">
    <text evidence="2">The sequence shown here is derived from an EMBL/GenBank/DDBJ whole genome shotgun (WGS) entry which is preliminary data.</text>
</comment>
<dbReference type="InterPro" id="IPR012368">
    <property type="entry name" value="OxRdtase_Mopterin-bd_su_IorB"/>
</dbReference>
<feature type="domain" description="Aldehyde oxidase/xanthine dehydrogenase a/b hammerhead" evidence="1">
    <location>
        <begin position="227"/>
        <end position="307"/>
    </location>
</feature>
<dbReference type="Gene3D" id="3.30.365.10">
    <property type="entry name" value="Aldehyde oxidase/xanthine dehydrogenase, molybdopterin binding domain"/>
    <property type="match status" value="4"/>
</dbReference>
<dbReference type="RefSeq" id="WP_136432925.1">
    <property type="nucleotide sequence ID" value="NZ_JBHSNS010000004.1"/>
</dbReference>
<keyword evidence="3" id="KW-1185">Reference proteome</keyword>
<dbReference type="PIRSF" id="PIRSF036389">
    <property type="entry name" value="IOR_B"/>
    <property type="match status" value="1"/>
</dbReference>
<dbReference type="Pfam" id="PF20256">
    <property type="entry name" value="MoCoBD_2"/>
    <property type="match status" value="1"/>
</dbReference>
<reference evidence="3" key="1">
    <citation type="journal article" date="2019" name="Int. J. Syst. Evol. Microbiol.">
        <title>The Global Catalogue of Microorganisms (GCM) 10K type strain sequencing project: providing services to taxonomists for standard genome sequencing and annotation.</title>
        <authorList>
            <consortium name="The Broad Institute Genomics Platform"/>
            <consortium name="The Broad Institute Genome Sequencing Center for Infectious Disease"/>
            <person name="Wu L."/>
            <person name="Ma J."/>
        </authorList>
    </citation>
    <scope>NUCLEOTIDE SEQUENCE [LARGE SCALE GENOMIC DNA]</scope>
    <source>
        <strain evidence="3">YIM 94188</strain>
    </source>
</reference>
<dbReference type="InterPro" id="IPR008274">
    <property type="entry name" value="AldOxase/xan_DH_MoCoBD1"/>
</dbReference>
<protein>
    <submittedName>
        <fullName evidence="2">Molybdopterin cofactor-binding domain-containing protein</fullName>
    </submittedName>
</protein>
<dbReference type="SMART" id="SM01008">
    <property type="entry name" value="Ald_Xan_dh_C"/>
    <property type="match status" value="1"/>
</dbReference>
<dbReference type="InterPro" id="IPR052516">
    <property type="entry name" value="N-heterocyclic_Hydroxylase"/>
</dbReference>
<organism evidence="2 3">
    <name type="scientific">Nocardioides vastitatis</name>
    <dbReference type="NCBI Taxonomy" id="2568655"/>
    <lineage>
        <taxon>Bacteria</taxon>
        <taxon>Bacillati</taxon>
        <taxon>Actinomycetota</taxon>
        <taxon>Actinomycetes</taxon>
        <taxon>Propionibacteriales</taxon>
        <taxon>Nocardioidaceae</taxon>
        <taxon>Nocardioides</taxon>
    </lineage>
</organism>
<dbReference type="InterPro" id="IPR037165">
    <property type="entry name" value="AldOxase/xan_DH_Mopterin-bd_sf"/>
</dbReference>
<accession>A0ABW0ZGJ4</accession>
<dbReference type="PANTHER" id="PTHR47495:SF1">
    <property type="entry name" value="BLL3820 PROTEIN"/>
    <property type="match status" value="1"/>
</dbReference>
<evidence type="ECO:0000313" key="2">
    <source>
        <dbReference type="EMBL" id="MFC5729373.1"/>
    </source>
</evidence>
<dbReference type="SUPFAM" id="SSF56003">
    <property type="entry name" value="Molybdenum cofactor-binding domain"/>
    <property type="match status" value="2"/>
</dbReference>
<proteinExistence type="predicted"/>
<name>A0ABW0ZGJ4_9ACTN</name>
<dbReference type="Gene3D" id="3.90.1170.50">
    <property type="entry name" value="Aldehyde oxidase/xanthine dehydrogenase, a/b hammerhead"/>
    <property type="match status" value="1"/>
</dbReference>
<dbReference type="InterPro" id="IPR006311">
    <property type="entry name" value="TAT_signal"/>
</dbReference>